<dbReference type="InterPro" id="IPR000073">
    <property type="entry name" value="AB_hydrolase_1"/>
</dbReference>
<evidence type="ECO:0000259" key="1">
    <source>
        <dbReference type="Pfam" id="PF12697"/>
    </source>
</evidence>
<sequence>MGKSPVIMLSGMGADARVFKKQLEAIPQMSVPKWIEPQPGESLRDYAGRFAKRIDPGMPCHIGGASFGGFVALEMVRHLHVAGCFLVGSVRVPEELPRGFKVLNGIPGVAGAVPFEVAALLGKAALLSTGRDSQAHHAELMKQLADSDAAFLRWACRAVLGWSGAPDTGDTPIHQIHGSADVVLPVRNTRPDVVVPGAGHALSMSHPDEVTEFILKRIQP</sequence>
<dbReference type="SUPFAM" id="SSF53474">
    <property type="entry name" value="alpha/beta-Hydrolases"/>
    <property type="match status" value="1"/>
</dbReference>
<dbReference type="Proteomes" id="UP000366872">
    <property type="component" value="Unassembled WGS sequence"/>
</dbReference>
<gene>
    <name evidence="2" type="ORF">PDESU_06519</name>
</gene>
<dbReference type="Pfam" id="PF12697">
    <property type="entry name" value="Abhydrolase_6"/>
    <property type="match status" value="1"/>
</dbReference>
<proteinExistence type="predicted"/>
<organism evidence="2 3">
    <name type="scientific">Pontiella desulfatans</name>
    <dbReference type="NCBI Taxonomy" id="2750659"/>
    <lineage>
        <taxon>Bacteria</taxon>
        <taxon>Pseudomonadati</taxon>
        <taxon>Kiritimatiellota</taxon>
        <taxon>Kiritimatiellia</taxon>
        <taxon>Kiritimatiellales</taxon>
        <taxon>Pontiellaceae</taxon>
        <taxon>Pontiella</taxon>
    </lineage>
</organism>
<name>A0A6C2UEF7_PONDE</name>
<dbReference type="EMBL" id="CAAHFG010000005">
    <property type="protein sequence ID" value="VGO17917.1"/>
    <property type="molecule type" value="Genomic_DNA"/>
</dbReference>
<protein>
    <recommendedName>
        <fullName evidence="1">AB hydrolase-1 domain-containing protein</fullName>
    </recommendedName>
</protein>
<keyword evidence="3" id="KW-1185">Reference proteome</keyword>
<reference evidence="2 3" key="1">
    <citation type="submission" date="2019-04" db="EMBL/GenBank/DDBJ databases">
        <authorList>
            <person name="Van Vliet M D."/>
        </authorList>
    </citation>
    <scope>NUCLEOTIDE SEQUENCE [LARGE SCALE GENOMIC DNA]</scope>
    <source>
        <strain evidence="2 3">F1</strain>
    </source>
</reference>
<evidence type="ECO:0000313" key="2">
    <source>
        <dbReference type="EMBL" id="VGO17917.1"/>
    </source>
</evidence>
<feature type="domain" description="AB hydrolase-1" evidence="1">
    <location>
        <begin position="44"/>
        <end position="212"/>
    </location>
</feature>
<dbReference type="AlphaFoldDB" id="A0A6C2UEF7"/>
<dbReference type="RefSeq" id="WP_136083377.1">
    <property type="nucleotide sequence ID" value="NZ_CAAHFG010000005.1"/>
</dbReference>
<evidence type="ECO:0000313" key="3">
    <source>
        <dbReference type="Proteomes" id="UP000366872"/>
    </source>
</evidence>
<accession>A0A6C2UEF7</accession>
<dbReference type="InterPro" id="IPR029058">
    <property type="entry name" value="AB_hydrolase_fold"/>
</dbReference>
<dbReference type="Gene3D" id="3.40.50.1820">
    <property type="entry name" value="alpha/beta hydrolase"/>
    <property type="match status" value="1"/>
</dbReference>